<dbReference type="PANTHER" id="PTHR30532:SF28">
    <property type="entry name" value="PETROBACTIN-BINDING PROTEIN YCLQ"/>
    <property type="match status" value="1"/>
</dbReference>
<dbReference type="SUPFAM" id="SSF53807">
    <property type="entry name" value="Helical backbone' metal receptor"/>
    <property type="match status" value="1"/>
</dbReference>
<evidence type="ECO:0000256" key="2">
    <source>
        <dbReference type="ARBA" id="ARBA00008814"/>
    </source>
</evidence>
<proteinExistence type="inferred from homology"/>
<keyword evidence="4" id="KW-0732">Signal</keyword>
<feature type="domain" description="Fe/B12 periplasmic-binding" evidence="5">
    <location>
        <begin position="97"/>
        <end position="364"/>
    </location>
</feature>
<evidence type="ECO:0000313" key="7">
    <source>
        <dbReference type="Proteomes" id="UP000633205"/>
    </source>
</evidence>
<dbReference type="Pfam" id="PF01497">
    <property type="entry name" value="Peripla_BP_2"/>
    <property type="match status" value="1"/>
</dbReference>
<evidence type="ECO:0000256" key="3">
    <source>
        <dbReference type="ARBA" id="ARBA00022448"/>
    </source>
</evidence>
<dbReference type="AlphaFoldDB" id="A0A916YIA5"/>
<dbReference type="InterPro" id="IPR033870">
    <property type="entry name" value="FatB"/>
</dbReference>
<accession>A0A916YIA5</accession>
<evidence type="ECO:0000256" key="4">
    <source>
        <dbReference type="ARBA" id="ARBA00022729"/>
    </source>
</evidence>
<comment type="similarity">
    <text evidence="2">Belongs to the bacterial solute-binding protein 8 family.</text>
</comment>
<dbReference type="CDD" id="cd01140">
    <property type="entry name" value="FatB"/>
    <property type="match status" value="1"/>
</dbReference>
<dbReference type="EMBL" id="BMHO01000003">
    <property type="protein sequence ID" value="GGD45987.1"/>
    <property type="molecule type" value="Genomic_DNA"/>
</dbReference>
<dbReference type="PANTHER" id="PTHR30532">
    <property type="entry name" value="IRON III DICITRATE-BINDING PERIPLASMIC PROTEIN"/>
    <property type="match status" value="1"/>
</dbReference>
<dbReference type="GO" id="GO:0030288">
    <property type="term" value="C:outer membrane-bounded periplasmic space"/>
    <property type="evidence" value="ECO:0007669"/>
    <property type="project" value="TreeGrafter"/>
</dbReference>
<keyword evidence="7" id="KW-1185">Reference proteome</keyword>
<dbReference type="Gene3D" id="3.40.50.1980">
    <property type="entry name" value="Nitrogenase molybdenum iron protein domain"/>
    <property type="match status" value="2"/>
</dbReference>
<evidence type="ECO:0000313" key="6">
    <source>
        <dbReference type="EMBL" id="GGD45987.1"/>
    </source>
</evidence>
<evidence type="ECO:0000256" key="1">
    <source>
        <dbReference type="ARBA" id="ARBA00004196"/>
    </source>
</evidence>
<dbReference type="GO" id="GO:1901678">
    <property type="term" value="P:iron coordination entity transport"/>
    <property type="evidence" value="ECO:0007669"/>
    <property type="project" value="UniProtKB-ARBA"/>
</dbReference>
<protein>
    <submittedName>
        <fullName evidence="6">Iron ABC transporter substrate-binding protein</fullName>
    </submittedName>
</protein>
<name>A0A916YIA5_9MICO</name>
<reference evidence="6" key="1">
    <citation type="journal article" date="2014" name="Int. J. Syst. Evol. Microbiol.">
        <title>Complete genome sequence of Corynebacterium casei LMG S-19264T (=DSM 44701T), isolated from a smear-ripened cheese.</title>
        <authorList>
            <consortium name="US DOE Joint Genome Institute (JGI-PGF)"/>
            <person name="Walter F."/>
            <person name="Albersmeier A."/>
            <person name="Kalinowski J."/>
            <person name="Ruckert C."/>
        </authorList>
    </citation>
    <scope>NUCLEOTIDE SEQUENCE</scope>
    <source>
        <strain evidence="6">CGMCC 1.15152</strain>
    </source>
</reference>
<comment type="subcellular location">
    <subcellularLocation>
        <location evidence="1">Cell envelope</location>
    </subcellularLocation>
</comment>
<dbReference type="PROSITE" id="PS50983">
    <property type="entry name" value="FE_B12_PBP"/>
    <property type="match status" value="1"/>
</dbReference>
<dbReference type="Proteomes" id="UP000633205">
    <property type="component" value="Unassembled WGS sequence"/>
</dbReference>
<comment type="caution">
    <text evidence="6">The sequence shown here is derived from an EMBL/GenBank/DDBJ whole genome shotgun (WGS) entry which is preliminary data.</text>
</comment>
<organism evidence="6 7">
    <name type="scientific">Microbacterium faecale</name>
    <dbReference type="NCBI Taxonomy" id="1804630"/>
    <lineage>
        <taxon>Bacteria</taxon>
        <taxon>Bacillati</taxon>
        <taxon>Actinomycetota</taxon>
        <taxon>Actinomycetes</taxon>
        <taxon>Micrococcales</taxon>
        <taxon>Microbacteriaceae</taxon>
        <taxon>Microbacterium</taxon>
    </lineage>
</organism>
<sequence>MHRVHHHESAPDSALSLLQEFRMSMIRPLSALSLVAASALVLAGCASQNDAEAAAGGDAPAGADETIEFTFENNIAGEDEEPEYESVTVNVPKDPENVVIFDMASLDTWGSLGGAPVVGAPLDSVPDYLADFVADDAINAGTLFEADLLEIEAAQPDLIIVAGRSATLYDDLREIAPTVNLSSEGSFEETLERNTTFLGEVLGAEDEAATALADIEAQLAEVRELTAEIETGLSVMVSGDSLSALKPANGDYSGRNLRGGLVYDLFGVAPITDDIEAATHGEPISFEFLTEFDPEYLFVTDRNAATNEEGAQSADVVLDNDIVHETTAWKNDNIVYLDPTAWYIVFGGLQTTQIMIDDITAGVA</sequence>
<evidence type="ECO:0000259" key="5">
    <source>
        <dbReference type="PROSITE" id="PS50983"/>
    </source>
</evidence>
<keyword evidence="3" id="KW-0813">Transport</keyword>
<reference evidence="6" key="2">
    <citation type="submission" date="2020-09" db="EMBL/GenBank/DDBJ databases">
        <authorList>
            <person name="Sun Q."/>
            <person name="Zhou Y."/>
        </authorList>
    </citation>
    <scope>NUCLEOTIDE SEQUENCE</scope>
    <source>
        <strain evidence="6">CGMCC 1.15152</strain>
    </source>
</reference>
<dbReference type="InterPro" id="IPR002491">
    <property type="entry name" value="ABC_transptr_periplasmic_BD"/>
</dbReference>
<gene>
    <name evidence="6" type="primary">fetB</name>
    <name evidence="6" type="ORF">GCM10010915_29100</name>
</gene>
<dbReference type="InterPro" id="IPR051313">
    <property type="entry name" value="Bact_iron-sidero_bind"/>
</dbReference>